<evidence type="ECO:0000313" key="1">
    <source>
        <dbReference type="EMBL" id="MCE7008724.1"/>
    </source>
</evidence>
<organism evidence="1 2">
    <name type="scientific">Kibdelosporangium philippinense</name>
    <dbReference type="NCBI Taxonomy" id="211113"/>
    <lineage>
        <taxon>Bacteria</taxon>
        <taxon>Bacillati</taxon>
        <taxon>Actinomycetota</taxon>
        <taxon>Actinomycetes</taxon>
        <taxon>Pseudonocardiales</taxon>
        <taxon>Pseudonocardiaceae</taxon>
        <taxon>Kibdelosporangium</taxon>
    </lineage>
</organism>
<comment type="caution">
    <text evidence="1">The sequence shown here is derived from an EMBL/GenBank/DDBJ whole genome shotgun (WGS) entry which is preliminary data.</text>
</comment>
<gene>
    <name evidence="1" type="ORF">LWC34_38825</name>
</gene>
<evidence type="ECO:0008006" key="3">
    <source>
        <dbReference type="Google" id="ProtNLM"/>
    </source>
</evidence>
<accession>A0ABS8ZMG8</accession>
<keyword evidence="2" id="KW-1185">Reference proteome</keyword>
<sequence>MALRFPRELVVEAYLNGWTDITDQVRQSDPVSITRGRSNEQSKVAPSRLSMRLDNTTGDWNPRNPLGAYYGLLGRNTPFRVSLRVANDEFTRIQSNGWGTSSSGDPWSIQGTASQFAVNGSAATQRVASTATFVNAWLTNFTAYNVYVRINYTPTVTDVTGGPIEPATIMLRYINHLNYYQMRVIATTDEQYQLRVLRLFGGSEHILSSSTITVPSLTHTNGQTVCIAAMIEGRTLFGKVWPATDPEPFTWHAIVSDQDDLNALMEPGSVGIRSGVAGGNTNAKPITFTYDNLDVRVMRMAGELSEITQDWDESHTNKRASVKVEGPLRRLGQGDSPLKSTLRRAYETEVDNPPIAYWPCEDGPGATQLSSAVGGPPMAIIAGNVDLASFTKFLCSAPLPLVQQSRWYGPVPNYTPTGKIQVRFLMSIPASGTTDGAILCQMYDTGTAPRWEVSYDTDFGGCLVLKAYDKADAEILNTGIQLVGRNGKLTLVSLELVQDGSDVDYNLLIFDVGAPAGFFHAATLANRTIGRAVNVNIAVGSVMTDVAFGHITVQGQITSLFDQLQELNAWAGELAGRRFERLCRENNIPSGIFGNVSTTAPMGPQQVDTLLDLLFQCAEAEQGILCEFLSTFGLLFRTRQSLYAQESRFTLDYAAKQVAPPLLPLEDDQATINDVTARQPGGSEFRAVQLSGPLNVNSPWEDPDGVGRYEVSVVANVHRPHQLADVATWVRHLGTIIDARFRSMTVNLRAPTVSGVAARVLAADIGDRGVITNVAQIDRYQPIDQMIQGYTETFNTAHLHVIKFNATPYAGYRIFVLDEDRLEHDDSSLAEDLTITETIVDVANHSVTRWINSTDHAAHFPFNAQFGGEEVTVTAISGTGAVQTFTVVRSVNGVIKTHTAGTAVTLAKSVYLGR</sequence>
<dbReference type="Proteomes" id="UP001521150">
    <property type="component" value="Unassembled WGS sequence"/>
</dbReference>
<evidence type="ECO:0000313" key="2">
    <source>
        <dbReference type="Proteomes" id="UP001521150"/>
    </source>
</evidence>
<name>A0ABS8ZMG8_9PSEU</name>
<dbReference type="EMBL" id="JAJVCN010000003">
    <property type="protein sequence ID" value="MCE7008724.1"/>
    <property type="molecule type" value="Genomic_DNA"/>
</dbReference>
<reference evidence="1 2" key="1">
    <citation type="submission" date="2021-12" db="EMBL/GenBank/DDBJ databases">
        <title>Genome sequence of Kibdelosporangium philippinense ATCC 49844.</title>
        <authorList>
            <person name="Fedorov E.A."/>
            <person name="Omeragic M."/>
            <person name="Shalygina K.F."/>
            <person name="Maclea K.S."/>
        </authorList>
    </citation>
    <scope>NUCLEOTIDE SEQUENCE [LARGE SCALE GENOMIC DNA]</scope>
    <source>
        <strain evidence="1 2">ATCC 49844</strain>
    </source>
</reference>
<dbReference type="RefSeq" id="WP_233730195.1">
    <property type="nucleotide sequence ID" value="NZ_JAJVCN010000003.1"/>
</dbReference>
<proteinExistence type="predicted"/>
<protein>
    <recommendedName>
        <fullName evidence="3">Tip attachment protein J domain-containing protein</fullName>
    </recommendedName>
</protein>